<evidence type="ECO:0000259" key="10">
    <source>
        <dbReference type="PROSITE" id="PS50016"/>
    </source>
</evidence>
<dbReference type="OrthoDB" id="1870062at2759"/>
<evidence type="ECO:0000313" key="14">
    <source>
        <dbReference type="Proteomes" id="UP000694568"/>
    </source>
</evidence>
<protein>
    <submittedName>
        <fullName evidence="13">SP110 nuclear antigen, tandem duplicate 1</fullName>
    </submittedName>
</protein>
<dbReference type="InterPro" id="IPR004865">
    <property type="entry name" value="HSR_dom"/>
</dbReference>
<dbReference type="CDD" id="cd04369">
    <property type="entry name" value="Bromodomain"/>
    <property type="match status" value="1"/>
</dbReference>
<dbReference type="Pfam" id="PF00628">
    <property type="entry name" value="PHD"/>
    <property type="match status" value="1"/>
</dbReference>
<dbReference type="InterPro" id="IPR019787">
    <property type="entry name" value="Znf_PHD-finger"/>
</dbReference>
<dbReference type="Proteomes" id="UP000694568">
    <property type="component" value="Unplaced"/>
</dbReference>
<dbReference type="InterPro" id="IPR043563">
    <property type="entry name" value="Sp110/Sp140/Sp140L-like"/>
</dbReference>
<accession>A0A8C9Y2K2</accession>
<feature type="region of interest" description="Disordered" evidence="8">
    <location>
        <begin position="293"/>
        <end position="348"/>
    </location>
</feature>
<evidence type="ECO:0000256" key="6">
    <source>
        <dbReference type="PROSITE-ProRule" id="PRU00035"/>
    </source>
</evidence>
<dbReference type="PANTHER" id="PTHR46386">
    <property type="entry name" value="NUCLEAR BODY PROTEIN SP140"/>
    <property type="match status" value="1"/>
</dbReference>
<name>A0A8C9Y2K2_SANLU</name>
<dbReference type="InterPro" id="IPR013083">
    <property type="entry name" value="Znf_RING/FYVE/PHD"/>
</dbReference>
<dbReference type="Pfam" id="PF01342">
    <property type="entry name" value="SAND"/>
    <property type="match status" value="2"/>
</dbReference>
<keyword evidence="3 7" id="KW-0863">Zinc-finger</keyword>
<gene>
    <name evidence="13" type="primary">sp100.1</name>
</gene>
<evidence type="ECO:0000256" key="2">
    <source>
        <dbReference type="ARBA" id="ARBA00022723"/>
    </source>
</evidence>
<proteinExistence type="predicted"/>
<dbReference type="RefSeq" id="XP_031176529.1">
    <property type="nucleotide sequence ID" value="XM_031320669.2"/>
</dbReference>
<dbReference type="SMART" id="SM00297">
    <property type="entry name" value="BROMO"/>
    <property type="match status" value="1"/>
</dbReference>
<dbReference type="PROSITE" id="PS50016">
    <property type="entry name" value="ZF_PHD_2"/>
    <property type="match status" value="1"/>
</dbReference>
<dbReference type="InterPro" id="IPR011011">
    <property type="entry name" value="Znf_FYVE_PHD"/>
</dbReference>
<evidence type="ECO:0000256" key="7">
    <source>
        <dbReference type="PROSITE-ProRule" id="PRU00146"/>
    </source>
</evidence>
<dbReference type="PROSITE" id="PS50864">
    <property type="entry name" value="SAND"/>
    <property type="match status" value="2"/>
</dbReference>
<feature type="domain" description="HSR" evidence="12">
    <location>
        <begin position="1"/>
        <end position="109"/>
    </location>
</feature>
<dbReference type="PANTHER" id="PTHR46386:SF1">
    <property type="entry name" value="NUCLEAR BODY PROTEIN SP140-LIKE PROTEIN"/>
    <property type="match status" value="1"/>
</dbReference>
<feature type="domain" description="Bromo" evidence="9">
    <location>
        <begin position="562"/>
        <end position="613"/>
    </location>
</feature>
<keyword evidence="1" id="KW-0597">Phosphoprotein</keyword>
<keyword evidence="4" id="KW-0862">Zinc</keyword>
<evidence type="ECO:0000256" key="4">
    <source>
        <dbReference type="ARBA" id="ARBA00022833"/>
    </source>
</evidence>
<reference evidence="13" key="2">
    <citation type="submission" date="2025-09" db="UniProtKB">
        <authorList>
            <consortium name="Ensembl"/>
        </authorList>
    </citation>
    <scope>IDENTIFICATION</scope>
</reference>
<dbReference type="GeneTree" id="ENSGT00940000166738"/>
<evidence type="ECO:0000256" key="5">
    <source>
        <dbReference type="ARBA" id="ARBA00023117"/>
    </source>
</evidence>
<keyword evidence="5 6" id="KW-0103">Bromodomain</keyword>
<dbReference type="Pfam" id="PF03172">
    <property type="entry name" value="HSR"/>
    <property type="match status" value="1"/>
</dbReference>
<dbReference type="Gene3D" id="3.10.390.10">
    <property type="entry name" value="SAND domain-like"/>
    <property type="match status" value="2"/>
</dbReference>
<dbReference type="GO" id="GO:0006959">
    <property type="term" value="P:humoral immune response"/>
    <property type="evidence" value="ECO:0007669"/>
    <property type="project" value="InterPro"/>
</dbReference>
<feature type="compositionally biased region" description="Acidic residues" evidence="8">
    <location>
        <begin position="300"/>
        <end position="314"/>
    </location>
</feature>
<organism evidence="13 14">
    <name type="scientific">Sander lucioperca</name>
    <name type="common">Pike-perch</name>
    <name type="synonym">Perca lucioperca</name>
    <dbReference type="NCBI Taxonomy" id="283035"/>
    <lineage>
        <taxon>Eukaryota</taxon>
        <taxon>Metazoa</taxon>
        <taxon>Chordata</taxon>
        <taxon>Craniata</taxon>
        <taxon>Vertebrata</taxon>
        <taxon>Euteleostomi</taxon>
        <taxon>Actinopterygii</taxon>
        <taxon>Neopterygii</taxon>
        <taxon>Teleostei</taxon>
        <taxon>Neoteleostei</taxon>
        <taxon>Acanthomorphata</taxon>
        <taxon>Eupercaria</taxon>
        <taxon>Perciformes</taxon>
        <taxon>Percoidei</taxon>
        <taxon>Percidae</taxon>
        <taxon>Luciopercinae</taxon>
        <taxon>Sander</taxon>
    </lineage>
</organism>
<dbReference type="GeneID" id="116065245"/>
<dbReference type="Ensembl" id="ENSSLUT00000018439.1">
    <property type="protein sequence ID" value="ENSSLUP00000017870.1"/>
    <property type="gene ID" value="ENSSLUG00000008346.1"/>
</dbReference>
<evidence type="ECO:0000313" key="13">
    <source>
        <dbReference type="Ensembl" id="ENSSLUP00000017870.1"/>
    </source>
</evidence>
<evidence type="ECO:0000259" key="9">
    <source>
        <dbReference type="PROSITE" id="PS50014"/>
    </source>
</evidence>
<dbReference type="SUPFAM" id="SSF47370">
    <property type="entry name" value="Bromodomain"/>
    <property type="match status" value="1"/>
</dbReference>
<dbReference type="PRINTS" id="PR01711">
    <property type="entry name" value="AIREGULATOR"/>
</dbReference>
<evidence type="ECO:0000256" key="8">
    <source>
        <dbReference type="SAM" id="MobiDB-lite"/>
    </source>
</evidence>
<dbReference type="PROSITE" id="PS51414">
    <property type="entry name" value="HSR"/>
    <property type="match status" value="1"/>
</dbReference>
<feature type="domain" description="SAND" evidence="11">
    <location>
        <begin position="206"/>
        <end position="274"/>
    </location>
</feature>
<dbReference type="AlphaFoldDB" id="A0A8C9Y2K2"/>
<dbReference type="Pfam" id="PF00439">
    <property type="entry name" value="Bromodomain"/>
    <property type="match status" value="1"/>
</dbReference>
<dbReference type="InterPro" id="IPR001487">
    <property type="entry name" value="Bromodomain"/>
</dbReference>
<dbReference type="GO" id="GO:0005737">
    <property type="term" value="C:cytoplasm"/>
    <property type="evidence" value="ECO:0007669"/>
    <property type="project" value="InterPro"/>
</dbReference>
<feature type="compositionally biased region" description="Basic and acidic residues" evidence="8">
    <location>
        <begin position="116"/>
        <end position="130"/>
    </location>
</feature>
<dbReference type="GO" id="GO:0000981">
    <property type="term" value="F:DNA-binding transcription factor activity, RNA polymerase II-specific"/>
    <property type="evidence" value="ECO:0007669"/>
    <property type="project" value="TreeGrafter"/>
</dbReference>
<feature type="region of interest" description="Disordered" evidence="8">
    <location>
        <begin position="116"/>
        <end position="186"/>
    </location>
</feature>
<evidence type="ECO:0000256" key="3">
    <source>
        <dbReference type="ARBA" id="ARBA00022771"/>
    </source>
</evidence>
<feature type="compositionally biased region" description="Basic residues" evidence="8">
    <location>
        <begin position="142"/>
        <end position="153"/>
    </location>
</feature>
<feature type="compositionally biased region" description="Polar residues" evidence="8">
    <location>
        <begin position="315"/>
        <end position="326"/>
    </location>
</feature>
<dbReference type="SUPFAM" id="SSF57903">
    <property type="entry name" value="FYVE/PHD zinc finger"/>
    <property type="match status" value="1"/>
</dbReference>
<feature type="domain" description="PHD-type" evidence="10">
    <location>
        <begin position="454"/>
        <end position="508"/>
    </location>
</feature>
<dbReference type="GO" id="GO:0008270">
    <property type="term" value="F:zinc ion binding"/>
    <property type="evidence" value="ECO:0007669"/>
    <property type="project" value="UniProtKB-KW"/>
</dbReference>
<dbReference type="InterPro" id="IPR010919">
    <property type="entry name" value="SAND-like_dom_sf"/>
</dbReference>
<sequence length="639" mass="74380">MDPMDWLENEELLRFFHRHKTEMSCLEKPHTFLSQLRDHDLVAEDKYKKVSRMKSKDNMRKGLYEILDWLERKQSERIKTFWSCVFKETIMNQYPTLRLLHKSLLDGSFHFEVPESVEKEEADEGKRKELSEDEEEGEKKQKTSVKQKRKLRSRSVCDNDDEEEEQAGPSSQFTPRKKSKKLRFSSPLKKGEKNDIWSWPIYKLQLPVTCGDRDGTLNRHRLAKGEKCIVVEKKWLTPSEFERIAGKQSNKNWKWSIKCMGTPLGKLIQEGHLKAGKYKGGCKKAKQPLFPSDHLTVSDREEDEEEDCDLDMEEQVSSSSRESFTDVTDEGGELEEQTEQQPEASNDSGRKVFKVTCGALAGTLHKKRFASGTCGKSIRTETTWMTPVEFVKKALDQTSSCWRKDIQWEGEPISVLLEAKTLEVHSLLCICKLCKPDCKDLLSRLSWQENQKNDDECNICKTGEEEEEELVVCDHCPRSFHQKCHLPHVEDALLGDNSLWMCTFCVFRTTKEWLYMDELEREAAMSRQISHCMLQCQYLLLYLCDADEDQIFTTNPCLYLLDYSTKITTPMWLGNVADKLQKQLYQTVGEFVSDVQLIFTNCASYNRDKAEFLAMGNRLKNLFDEEFNNVFNIKEQTVE</sequence>
<dbReference type="PROSITE" id="PS50014">
    <property type="entry name" value="BROMODOMAIN_2"/>
    <property type="match status" value="1"/>
</dbReference>
<feature type="domain" description="SAND" evidence="11">
    <location>
        <begin position="339"/>
        <end position="423"/>
    </location>
</feature>
<evidence type="ECO:0000259" key="11">
    <source>
        <dbReference type="PROSITE" id="PS50864"/>
    </source>
</evidence>
<feature type="compositionally biased region" description="Acidic residues" evidence="8">
    <location>
        <begin position="327"/>
        <end position="338"/>
    </location>
</feature>
<dbReference type="InterPro" id="IPR000770">
    <property type="entry name" value="SAND_dom"/>
</dbReference>
<dbReference type="GO" id="GO:0003677">
    <property type="term" value="F:DNA binding"/>
    <property type="evidence" value="ECO:0007669"/>
    <property type="project" value="InterPro"/>
</dbReference>
<evidence type="ECO:0000259" key="12">
    <source>
        <dbReference type="PROSITE" id="PS51414"/>
    </source>
</evidence>
<evidence type="ECO:0000256" key="1">
    <source>
        <dbReference type="ARBA" id="ARBA00022553"/>
    </source>
</evidence>
<dbReference type="SUPFAM" id="SSF63763">
    <property type="entry name" value="SAND domain-like"/>
    <property type="match status" value="2"/>
</dbReference>
<keyword evidence="2" id="KW-0479">Metal-binding</keyword>
<dbReference type="GO" id="GO:0005634">
    <property type="term" value="C:nucleus"/>
    <property type="evidence" value="ECO:0007669"/>
    <property type="project" value="InterPro"/>
</dbReference>
<dbReference type="InterPro" id="IPR008087">
    <property type="entry name" value="AIRE"/>
</dbReference>
<dbReference type="SMART" id="SM00258">
    <property type="entry name" value="SAND"/>
    <property type="match status" value="2"/>
</dbReference>
<dbReference type="Gene3D" id="3.30.40.10">
    <property type="entry name" value="Zinc/RING finger domain, C3HC4 (zinc finger)"/>
    <property type="match status" value="1"/>
</dbReference>
<reference evidence="13" key="1">
    <citation type="submission" date="2025-08" db="UniProtKB">
        <authorList>
            <consortium name="Ensembl"/>
        </authorList>
    </citation>
    <scope>IDENTIFICATION</scope>
</reference>
<dbReference type="GO" id="GO:0045182">
    <property type="term" value="F:translation regulator activity"/>
    <property type="evidence" value="ECO:0007669"/>
    <property type="project" value="InterPro"/>
</dbReference>
<dbReference type="SMART" id="SM00249">
    <property type="entry name" value="PHD"/>
    <property type="match status" value="1"/>
</dbReference>
<dbReference type="InterPro" id="IPR001965">
    <property type="entry name" value="Znf_PHD"/>
</dbReference>
<dbReference type="Gene3D" id="1.20.920.10">
    <property type="entry name" value="Bromodomain-like"/>
    <property type="match status" value="1"/>
</dbReference>
<keyword evidence="14" id="KW-1185">Reference proteome</keyword>
<dbReference type="PRINTS" id="PR00503">
    <property type="entry name" value="BROMODOMAIN"/>
</dbReference>
<dbReference type="InterPro" id="IPR036427">
    <property type="entry name" value="Bromodomain-like_sf"/>
</dbReference>